<evidence type="ECO:0000313" key="3">
    <source>
        <dbReference type="EMBL" id="SFD38843.1"/>
    </source>
</evidence>
<proteinExistence type="predicted"/>
<dbReference type="Gene3D" id="3.40.50.1820">
    <property type="entry name" value="alpha/beta hydrolase"/>
    <property type="match status" value="1"/>
</dbReference>
<evidence type="ECO:0000259" key="2">
    <source>
        <dbReference type="Pfam" id="PF07859"/>
    </source>
</evidence>
<dbReference type="InterPro" id="IPR013094">
    <property type="entry name" value="AB_hydrolase_3"/>
</dbReference>
<gene>
    <name evidence="3" type="ORF">SAMN04487792_0647</name>
</gene>
<protein>
    <submittedName>
        <fullName evidence="3">Acetyl esterase/lipase</fullName>
    </submittedName>
</protein>
<accession>A0A1I1S4V9</accession>
<dbReference type="InterPro" id="IPR029058">
    <property type="entry name" value="AB_hydrolase_fold"/>
</dbReference>
<organism evidence="3 4">
    <name type="scientific">Lactobacillus bombicola</name>
    <dbReference type="NCBI Taxonomy" id="1505723"/>
    <lineage>
        <taxon>Bacteria</taxon>
        <taxon>Bacillati</taxon>
        <taxon>Bacillota</taxon>
        <taxon>Bacilli</taxon>
        <taxon>Lactobacillales</taxon>
        <taxon>Lactobacillaceae</taxon>
        <taxon>Lactobacillus</taxon>
    </lineage>
</organism>
<dbReference type="Proteomes" id="UP000199599">
    <property type="component" value="Unassembled WGS sequence"/>
</dbReference>
<evidence type="ECO:0000313" key="4">
    <source>
        <dbReference type="Proteomes" id="UP000199599"/>
    </source>
</evidence>
<dbReference type="InterPro" id="IPR050300">
    <property type="entry name" value="GDXG_lipolytic_enzyme"/>
</dbReference>
<evidence type="ECO:0000256" key="1">
    <source>
        <dbReference type="ARBA" id="ARBA00022801"/>
    </source>
</evidence>
<dbReference type="PANTHER" id="PTHR48081">
    <property type="entry name" value="AB HYDROLASE SUPERFAMILY PROTEIN C4A8.06C"/>
    <property type="match status" value="1"/>
</dbReference>
<dbReference type="SUPFAM" id="SSF53474">
    <property type="entry name" value="alpha/beta-Hydrolases"/>
    <property type="match status" value="1"/>
</dbReference>
<dbReference type="PANTHER" id="PTHR48081:SF8">
    <property type="entry name" value="ALPHA_BETA HYDROLASE FOLD-3 DOMAIN-CONTAINING PROTEIN-RELATED"/>
    <property type="match status" value="1"/>
</dbReference>
<name>A0A1I1S4V9_9LACO</name>
<dbReference type="RefSeq" id="WP_090092664.1">
    <property type="nucleotide sequence ID" value="NZ_CBCRVU010000002.1"/>
</dbReference>
<dbReference type="GO" id="GO:0016787">
    <property type="term" value="F:hydrolase activity"/>
    <property type="evidence" value="ECO:0007669"/>
    <property type="project" value="UniProtKB-KW"/>
</dbReference>
<dbReference type="EMBL" id="FOMN01000002">
    <property type="protein sequence ID" value="SFD38843.1"/>
    <property type="molecule type" value="Genomic_DNA"/>
</dbReference>
<dbReference type="STRING" id="1505723.SAMN04487792_0647"/>
<sequence length="369" mass="42093">MEQRQYSHTLIEELQTKTMRKVINGVEEIVKPVPGQDGNPKLNIVDPHVKMIIQKKIDEGIGDKPFSLNFDRNRPENITYDLTTSPVKLDEKLVEIDGDHYIDTFIYSAENLNHANPILIYFHGGAFMTGKIEEFGEQMKFIAEQAKSTVIFPHYRLAPENPYPAAIDDAMGIINWVKANHQQLGSDNEKIILAGDSAGASIINSCIVRLHNTSIIAKAVELYPAIDNDMEKYYKWSKFDVCSKDEKYAKNRVNRMLKSLPAFENNYLHHKIDPRDEIVNLFNLRDWGKLPPITFIVNQYDLLTLVTEEFVKKALEHNADLKVIKYMGCDHGSLNFFGTEPQAEDMCLEIAKIIIESSNLNESTCKSKN</sequence>
<dbReference type="Pfam" id="PF07859">
    <property type="entry name" value="Abhydrolase_3"/>
    <property type="match status" value="1"/>
</dbReference>
<dbReference type="AlphaFoldDB" id="A0A1I1S4V9"/>
<keyword evidence="1" id="KW-0378">Hydrolase</keyword>
<reference evidence="4" key="1">
    <citation type="submission" date="2016-10" db="EMBL/GenBank/DDBJ databases">
        <authorList>
            <person name="Varghese N."/>
            <person name="Submissions S."/>
        </authorList>
    </citation>
    <scope>NUCLEOTIDE SEQUENCE [LARGE SCALE GENOMIC DNA]</scope>
    <source>
        <strain evidence="4">R-53102</strain>
    </source>
</reference>
<feature type="domain" description="Alpha/beta hydrolase fold-3" evidence="2">
    <location>
        <begin position="119"/>
        <end position="333"/>
    </location>
</feature>